<protein>
    <submittedName>
        <fullName evidence="1">Uncharacterized protein</fullName>
    </submittedName>
</protein>
<keyword evidence="2" id="KW-1185">Reference proteome</keyword>
<accession>A0AAN8TQX0</accession>
<reference evidence="1 2" key="1">
    <citation type="submission" date="2024-02" db="EMBL/GenBank/DDBJ databases">
        <title>de novo genome assembly of Solanum bulbocastanum strain 11H21.</title>
        <authorList>
            <person name="Hosaka A.J."/>
        </authorList>
    </citation>
    <scope>NUCLEOTIDE SEQUENCE [LARGE SCALE GENOMIC DNA]</scope>
    <source>
        <tissue evidence="1">Young leaves</tissue>
    </source>
</reference>
<comment type="caution">
    <text evidence="1">The sequence shown here is derived from an EMBL/GenBank/DDBJ whole genome shotgun (WGS) entry which is preliminary data.</text>
</comment>
<evidence type="ECO:0000313" key="1">
    <source>
        <dbReference type="EMBL" id="KAK6791329.1"/>
    </source>
</evidence>
<organism evidence="1 2">
    <name type="scientific">Solanum bulbocastanum</name>
    <name type="common">Wild potato</name>
    <dbReference type="NCBI Taxonomy" id="147425"/>
    <lineage>
        <taxon>Eukaryota</taxon>
        <taxon>Viridiplantae</taxon>
        <taxon>Streptophyta</taxon>
        <taxon>Embryophyta</taxon>
        <taxon>Tracheophyta</taxon>
        <taxon>Spermatophyta</taxon>
        <taxon>Magnoliopsida</taxon>
        <taxon>eudicotyledons</taxon>
        <taxon>Gunneridae</taxon>
        <taxon>Pentapetalae</taxon>
        <taxon>asterids</taxon>
        <taxon>lamiids</taxon>
        <taxon>Solanales</taxon>
        <taxon>Solanaceae</taxon>
        <taxon>Solanoideae</taxon>
        <taxon>Solaneae</taxon>
        <taxon>Solanum</taxon>
    </lineage>
</organism>
<evidence type="ECO:0000313" key="2">
    <source>
        <dbReference type="Proteomes" id="UP001371456"/>
    </source>
</evidence>
<dbReference type="Proteomes" id="UP001371456">
    <property type="component" value="Unassembled WGS sequence"/>
</dbReference>
<sequence length="178" mass="19770">MLNGNFNADRAIGSPWVGLFAGNSNGMDLTSVTPKLIEGIEHVSRHVSGNKGIVEGNWMMVRQLDEVVFWQSQLGENGVIHPWKPLEMCMVEKQGVVCHWNEESHTSLSNWNDITSSYRYVLDPFEVLNIVHRVGIGVDSGLVRVAVGNYAIENLCLNLREWCFDGMSGWGTPVVVVG</sequence>
<gene>
    <name evidence="1" type="ORF">RDI58_010410</name>
</gene>
<dbReference type="AlphaFoldDB" id="A0AAN8TQX0"/>
<proteinExistence type="predicted"/>
<dbReference type="EMBL" id="JBANQN010000004">
    <property type="protein sequence ID" value="KAK6791329.1"/>
    <property type="molecule type" value="Genomic_DNA"/>
</dbReference>
<name>A0AAN8TQX0_SOLBU</name>